<dbReference type="FunFam" id="3.30.980.10:FF:000005">
    <property type="entry name" value="Threonyl-tRNA synthetase, mitochondrial"/>
    <property type="match status" value="1"/>
</dbReference>
<keyword evidence="19" id="KW-1185">Reference proteome</keyword>
<dbReference type="GO" id="GO:0005737">
    <property type="term" value="C:cytoplasm"/>
    <property type="evidence" value="ECO:0007669"/>
    <property type="project" value="UniProtKB-SubCell"/>
</dbReference>
<dbReference type="InterPro" id="IPR045864">
    <property type="entry name" value="aa-tRNA-synth_II/BPL/LPL"/>
</dbReference>
<feature type="compositionally biased region" description="Basic and acidic residues" evidence="15">
    <location>
        <begin position="1"/>
        <end position="18"/>
    </location>
</feature>
<evidence type="ECO:0000256" key="15">
    <source>
        <dbReference type="SAM" id="MobiDB-lite"/>
    </source>
</evidence>
<evidence type="ECO:0000256" key="12">
    <source>
        <dbReference type="ARBA" id="ARBA00023146"/>
    </source>
</evidence>
<dbReference type="GO" id="GO:0000049">
    <property type="term" value="F:tRNA binding"/>
    <property type="evidence" value="ECO:0007669"/>
    <property type="project" value="UniProtKB-KW"/>
</dbReference>
<proteinExistence type="inferred from homology"/>
<keyword evidence="3 14" id="KW-0963">Cytoplasm</keyword>
<name>A0A7Z7N9E6_9MYCO</name>
<dbReference type="SUPFAM" id="SSF55681">
    <property type="entry name" value="Class II aaRS and biotin synthetases"/>
    <property type="match status" value="1"/>
</dbReference>
<dbReference type="FunFam" id="3.30.930.10:FF:000019">
    <property type="entry name" value="Threonine--tRNA ligase"/>
    <property type="match status" value="1"/>
</dbReference>
<dbReference type="Proteomes" id="UP000554965">
    <property type="component" value="Unassembled WGS sequence"/>
</dbReference>
<keyword evidence="10 14" id="KW-0694">RNA-binding</keyword>
<feature type="binding site" evidence="14">
    <location>
        <position position="452"/>
    </location>
    <ligand>
        <name>Zn(2+)</name>
        <dbReference type="ChEBI" id="CHEBI:29105"/>
        <note>catalytic</note>
    </ligand>
</feature>
<dbReference type="SUPFAM" id="SSF55186">
    <property type="entry name" value="ThrRS/AlaRS common domain"/>
    <property type="match status" value="1"/>
</dbReference>
<keyword evidence="9 14" id="KW-0067">ATP-binding</keyword>
<keyword evidence="4 14" id="KW-0820">tRNA-binding</keyword>
<dbReference type="GO" id="GO:0004829">
    <property type="term" value="F:threonine-tRNA ligase activity"/>
    <property type="evidence" value="ECO:0007669"/>
    <property type="project" value="UniProtKB-UniRule"/>
</dbReference>
<dbReference type="Gene3D" id="3.30.54.20">
    <property type="match status" value="1"/>
</dbReference>
<evidence type="ECO:0000256" key="2">
    <source>
        <dbReference type="ARBA" id="ARBA00008226"/>
    </source>
</evidence>
<dbReference type="InterPro" id="IPR047246">
    <property type="entry name" value="ThrRS_anticodon"/>
</dbReference>
<feature type="domain" description="TGS" evidence="17">
    <location>
        <begin position="30"/>
        <end position="97"/>
    </location>
</feature>
<dbReference type="EMBL" id="OCTY01000002">
    <property type="protein sequence ID" value="SOJ54673.1"/>
    <property type="molecule type" value="Genomic_DNA"/>
</dbReference>
<dbReference type="InterPro" id="IPR006195">
    <property type="entry name" value="aa-tRNA-synth_II"/>
</dbReference>
<dbReference type="Pfam" id="PF03129">
    <property type="entry name" value="HGTP_anticodon"/>
    <property type="match status" value="1"/>
</dbReference>
<dbReference type="PRINTS" id="PR01047">
    <property type="entry name" value="TRNASYNTHTHR"/>
</dbReference>
<keyword evidence="11 14" id="KW-0648">Protein biosynthesis</keyword>
<evidence type="ECO:0000256" key="14">
    <source>
        <dbReference type="HAMAP-Rule" id="MF_00184"/>
    </source>
</evidence>
<dbReference type="PANTHER" id="PTHR11451:SF44">
    <property type="entry name" value="THREONINE--TRNA LIGASE, CHLOROPLASTIC_MITOCHONDRIAL 2"/>
    <property type="match status" value="1"/>
</dbReference>
<dbReference type="Pfam" id="PF07973">
    <property type="entry name" value="tRNA_SAD"/>
    <property type="match status" value="1"/>
</dbReference>
<reference evidence="18 19" key="1">
    <citation type="submission" date="2017-10" db="EMBL/GenBank/DDBJ databases">
        <authorList>
            <consortium name="Urmite Genomes"/>
        </authorList>
    </citation>
    <scope>NUCLEOTIDE SEQUENCE [LARGE SCALE GENOMIC DNA]</scope>
    <source>
        <strain evidence="18 19">FB-527</strain>
    </source>
</reference>
<dbReference type="InterPro" id="IPR004095">
    <property type="entry name" value="TGS"/>
</dbReference>
<dbReference type="AlphaFoldDB" id="A0A7Z7N9E6"/>
<dbReference type="InterPro" id="IPR036621">
    <property type="entry name" value="Anticodon-bd_dom_sf"/>
</dbReference>
<dbReference type="RefSeq" id="WP_186242672.1">
    <property type="nucleotide sequence ID" value="NZ_OCTY01000002.1"/>
</dbReference>
<dbReference type="GO" id="GO:0005524">
    <property type="term" value="F:ATP binding"/>
    <property type="evidence" value="ECO:0007669"/>
    <property type="project" value="UniProtKB-UniRule"/>
</dbReference>
<evidence type="ECO:0000256" key="10">
    <source>
        <dbReference type="ARBA" id="ARBA00022884"/>
    </source>
</evidence>
<dbReference type="InterPro" id="IPR002314">
    <property type="entry name" value="aa-tRNA-synt_IIb"/>
</dbReference>
<dbReference type="InterPro" id="IPR033728">
    <property type="entry name" value="ThrRS_core"/>
</dbReference>
<dbReference type="InterPro" id="IPR004154">
    <property type="entry name" value="Anticodon-bd"/>
</dbReference>
<dbReference type="FunFam" id="3.30.54.20:FF:000003">
    <property type="entry name" value="Threonine--tRNA ligase"/>
    <property type="match status" value="1"/>
</dbReference>
<dbReference type="Gene3D" id="3.30.980.10">
    <property type="entry name" value="Threonyl-trna Synthetase, Chain A, domain 2"/>
    <property type="match status" value="1"/>
</dbReference>
<dbReference type="SUPFAM" id="SSF52954">
    <property type="entry name" value="Class II aaRS ABD-related"/>
    <property type="match status" value="1"/>
</dbReference>
<evidence type="ECO:0000259" key="17">
    <source>
        <dbReference type="PROSITE" id="PS51880"/>
    </source>
</evidence>
<dbReference type="NCBIfam" id="TIGR00418">
    <property type="entry name" value="thrS"/>
    <property type="match status" value="1"/>
</dbReference>
<comment type="subcellular location">
    <subcellularLocation>
        <location evidence="1 14">Cytoplasm</location>
    </subcellularLocation>
</comment>
<dbReference type="Gene3D" id="3.40.50.800">
    <property type="entry name" value="Anticodon-binding domain"/>
    <property type="match status" value="1"/>
</dbReference>
<keyword evidence="7 14" id="KW-0547">Nucleotide-binding</keyword>
<dbReference type="PROSITE" id="PS50862">
    <property type="entry name" value="AA_TRNA_LIGASE_II"/>
    <property type="match status" value="1"/>
</dbReference>
<keyword evidence="12 14" id="KW-0030">Aminoacyl-tRNA synthetase</keyword>
<dbReference type="CDD" id="cd00860">
    <property type="entry name" value="ThrRS_anticodon"/>
    <property type="match status" value="1"/>
</dbReference>
<dbReference type="HAMAP" id="MF_00184">
    <property type="entry name" value="Thr_tRNA_synth"/>
    <property type="match status" value="1"/>
</dbReference>
<comment type="caution">
    <text evidence="18">The sequence shown here is derived from an EMBL/GenBank/DDBJ whole genome shotgun (WGS) entry which is preliminary data.</text>
</comment>
<evidence type="ECO:0000259" key="16">
    <source>
        <dbReference type="PROSITE" id="PS50862"/>
    </source>
</evidence>
<dbReference type="GO" id="GO:0006435">
    <property type="term" value="P:threonyl-tRNA aminoacylation"/>
    <property type="evidence" value="ECO:0007669"/>
    <property type="project" value="UniProtKB-UniRule"/>
</dbReference>
<evidence type="ECO:0000256" key="11">
    <source>
        <dbReference type="ARBA" id="ARBA00022917"/>
    </source>
</evidence>
<evidence type="ECO:0000256" key="4">
    <source>
        <dbReference type="ARBA" id="ARBA00022555"/>
    </source>
</evidence>
<dbReference type="SMART" id="SM00863">
    <property type="entry name" value="tRNA_SAD"/>
    <property type="match status" value="1"/>
</dbReference>
<gene>
    <name evidence="14 18" type="primary">thrS</name>
    <name evidence="18" type="ORF">MSIMFB_02166</name>
</gene>
<evidence type="ECO:0000256" key="6">
    <source>
        <dbReference type="ARBA" id="ARBA00022723"/>
    </source>
</evidence>
<dbReference type="FunFam" id="3.40.50.800:FF:000001">
    <property type="entry name" value="Threonine--tRNA ligase"/>
    <property type="match status" value="1"/>
</dbReference>
<dbReference type="InterPro" id="IPR012947">
    <property type="entry name" value="tRNA_SAD"/>
</dbReference>
<dbReference type="GO" id="GO:0046872">
    <property type="term" value="F:metal ion binding"/>
    <property type="evidence" value="ECO:0007669"/>
    <property type="project" value="UniProtKB-KW"/>
</dbReference>
<feature type="region of interest" description="Disordered" evidence="15">
    <location>
        <begin position="1"/>
        <end position="43"/>
    </location>
</feature>
<evidence type="ECO:0000313" key="18">
    <source>
        <dbReference type="EMBL" id="SOJ54673.1"/>
    </source>
</evidence>
<keyword evidence="5 14" id="KW-0436">Ligase</keyword>
<comment type="caution">
    <text evidence="14">Lacks conserved residue(s) required for the propagation of feature annotation.</text>
</comment>
<evidence type="ECO:0000256" key="1">
    <source>
        <dbReference type="ARBA" id="ARBA00004496"/>
    </source>
</evidence>
<feature type="binding site" evidence="14">
    <location>
        <position position="579"/>
    </location>
    <ligand>
        <name>Zn(2+)</name>
        <dbReference type="ChEBI" id="CHEBI:29105"/>
        <note>catalytic</note>
    </ligand>
</feature>
<evidence type="ECO:0000256" key="8">
    <source>
        <dbReference type="ARBA" id="ARBA00022833"/>
    </source>
</evidence>
<dbReference type="Gene3D" id="3.30.930.10">
    <property type="entry name" value="Bira Bifunctional Protein, Domain 2"/>
    <property type="match status" value="1"/>
</dbReference>
<evidence type="ECO:0000256" key="5">
    <source>
        <dbReference type="ARBA" id="ARBA00022598"/>
    </source>
</evidence>
<accession>A0A7Z7N9E6</accession>
<protein>
    <recommendedName>
        <fullName evidence="14">Threonine--tRNA ligase</fullName>
        <ecNumber evidence="14">6.1.1.3</ecNumber>
    </recommendedName>
    <alternativeName>
        <fullName evidence="14">Threonyl-tRNA synthetase</fullName>
        <shortName evidence="14">ThrRS</shortName>
    </alternativeName>
</protein>
<comment type="cofactor">
    <cofactor evidence="14">
        <name>Zn(2+)</name>
        <dbReference type="ChEBI" id="CHEBI:29105"/>
    </cofactor>
    <text evidence="14">Binds 1 zinc ion per subunit.</text>
</comment>
<dbReference type="PROSITE" id="PS51880">
    <property type="entry name" value="TGS"/>
    <property type="match status" value="1"/>
</dbReference>
<keyword evidence="8 14" id="KW-0862">Zinc</keyword>
<feature type="binding site" evidence="14">
    <location>
        <position position="401"/>
    </location>
    <ligand>
        <name>Zn(2+)</name>
        <dbReference type="ChEBI" id="CHEBI:29105"/>
        <note>catalytic</note>
    </ligand>
</feature>
<evidence type="ECO:0000256" key="7">
    <source>
        <dbReference type="ARBA" id="ARBA00022741"/>
    </source>
</evidence>
<evidence type="ECO:0000313" key="19">
    <source>
        <dbReference type="Proteomes" id="UP000554965"/>
    </source>
</evidence>
<evidence type="ECO:0000256" key="9">
    <source>
        <dbReference type="ARBA" id="ARBA00022840"/>
    </source>
</evidence>
<dbReference type="Pfam" id="PF00587">
    <property type="entry name" value="tRNA-synt_2b"/>
    <property type="match status" value="1"/>
</dbReference>
<comment type="similarity">
    <text evidence="2 14">Belongs to the class-II aminoacyl-tRNA synthetase family.</text>
</comment>
<evidence type="ECO:0000256" key="3">
    <source>
        <dbReference type="ARBA" id="ARBA00022490"/>
    </source>
</evidence>
<comment type="catalytic activity">
    <reaction evidence="13 14">
        <text>tRNA(Thr) + L-threonine + ATP = L-threonyl-tRNA(Thr) + AMP + diphosphate + H(+)</text>
        <dbReference type="Rhea" id="RHEA:24624"/>
        <dbReference type="Rhea" id="RHEA-COMP:9670"/>
        <dbReference type="Rhea" id="RHEA-COMP:9704"/>
        <dbReference type="ChEBI" id="CHEBI:15378"/>
        <dbReference type="ChEBI" id="CHEBI:30616"/>
        <dbReference type="ChEBI" id="CHEBI:33019"/>
        <dbReference type="ChEBI" id="CHEBI:57926"/>
        <dbReference type="ChEBI" id="CHEBI:78442"/>
        <dbReference type="ChEBI" id="CHEBI:78534"/>
        <dbReference type="ChEBI" id="CHEBI:456215"/>
        <dbReference type="EC" id="6.1.1.3"/>
    </reaction>
</comment>
<sequence length="718" mass="79744">MSAPADHTRGTDGGDPRHPVAAGLRSPGTGGGDPQHPAAPQAPIRVPAGTTAAAAVGEAGLPRRGSPDAIVVVRDADGKLRDLSWIPDVDAEVTPVAANTADGRSVIRHSTAHVLAQAVQDLFPEAKLGIGPPITDGFYYEFDVAEPFTPEDLEALEKRMRQIVKDGQLFDRRVYESTEQAREELANEPYKLELVDDKSGFTKNTTEIMEVGGDELTAYDNLNPRTRERVWSDLCRGPHIPTTKHIPAFKLTRSSAAYWRGDQKNASLQRIYGTAWESQEALDHHLELIAEAQRRDHRKLGIELDLFSFPDEIGSGLAVFHPKGGVVRRELEEYSRRKHIQAGYEFVNTPHITKAQLFHTSGHLDWYADGMFPPMHLDAELNDDGTVRKPGQDYYLKPMNCPMHTLIFASRGRSYRELPLRLFEFGTVYRYEKSGVVHGLTRARGFTMDDSHIFCTREQLRDELASLLTFVLDLLGDYGLDDFYLELSTKDPEKFVGSEEIWDEATATLAEVAQESGLQLVPDPGGAAFYGPKISVQARDALGRSWQMSTIQVDFNFPERFELEYTAADGTRQRPVMIHRALFGSIERFFGILTEHYAGAFPAWLAPVQVVGIPVADEHVAYLEEIAAQLKSHGVRVEVDASDDRMAKKIVHHTNQKVPFMLLAGDRDVQAGAVSFRFGDRTQLNGVVRDGAVAAIVDWINDRENAAPTAELLKVTGR</sequence>
<evidence type="ECO:0000256" key="13">
    <source>
        <dbReference type="ARBA" id="ARBA00049515"/>
    </source>
</evidence>
<dbReference type="EC" id="6.1.1.3" evidence="14"/>
<feature type="domain" description="Aminoacyl-transfer RNA synthetases class-II family profile" evidence="16">
    <location>
        <begin position="283"/>
        <end position="602"/>
    </location>
</feature>
<dbReference type="CDD" id="cd00771">
    <property type="entry name" value="ThrRS_core"/>
    <property type="match status" value="1"/>
</dbReference>
<dbReference type="InterPro" id="IPR002320">
    <property type="entry name" value="Thr-tRNA-ligase_IIa"/>
</dbReference>
<comment type="subunit">
    <text evidence="14">Homodimer.</text>
</comment>
<dbReference type="PANTHER" id="PTHR11451">
    <property type="entry name" value="THREONINE-TRNA LIGASE"/>
    <property type="match status" value="1"/>
</dbReference>
<dbReference type="InterPro" id="IPR018163">
    <property type="entry name" value="Thr/Ala-tRNA-synth_IIc_edit"/>
</dbReference>
<organism evidence="18 19">
    <name type="scientific">Mycobacterium simulans</name>
    <dbReference type="NCBI Taxonomy" id="627089"/>
    <lineage>
        <taxon>Bacteria</taxon>
        <taxon>Bacillati</taxon>
        <taxon>Actinomycetota</taxon>
        <taxon>Actinomycetes</taxon>
        <taxon>Mycobacteriales</taxon>
        <taxon>Mycobacteriaceae</taxon>
        <taxon>Mycobacterium</taxon>
    </lineage>
</organism>
<keyword evidence="6 14" id="KW-0479">Metal-binding</keyword>